<accession>A0B936</accession>
<feature type="transmembrane region" description="Helical" evidence="1">
    <location>
        <begin position="12"/>
        <end position="29"/>
    </location>
</feature>
<reference evidence="2 3" key="1">
    <citation type="submission" date="2006-10" db="EMBL/GenBank/DDBJ databases">
        <title>Complete sequence of Methanosaeta thermophila PT.</title>
        <authorList>
            <consortium name="US DOE Joint Genome Institute"/>
            <person name="Copeland A."/>
            <person name="Lucas S."/>
            <person name="Lapidus A."/>
            <person name="Barry K."/>
            <person name="Detter J.C."/>
            <person name="Glavina del Rio T."/>
            <person name="Hammon N."/>
            <person name="Israni S."/>
            <person name="Pitluck S."/>
            <person name="Chain P."/>
            <person name="Malfatti S."/>
            <person name="Shin M."/>
            <person name="Vergez L."/>
            <person name="Schmutz J."/>
            <person name="Larimer F."/>
            <person name="Land M."/>
            <person name="Hauser L."/>
            <person name="Kyrpides N."/>
            <person name="Kim E."/>
            <person name="Smith K.S."/>
            <person name="Ingram-Smith C."/>
            <person name="Richardson P."/>
        </authorList>
    </citation>
    <scope>NUCLEOTIDE SEQUENCE [LARGE SCALE GENOMIC DNA]</scope>
    <source>
        <strain evidence="3">DSM 6194 / JCM 14653 / NBRC 101360 / PT</strain>
    </source>
</reference>
<dbReference type="STRING" id="349307.Mthe_1435"/>
<name>A0B936_METTP</name>
<keyword evidence="3" id="KW-1185">Reference proteome</keyword>
<organism evidence="2 3">
    <name type="scientific">Methanothrix thermoacetophila (strain DSM 6194 / JCM 14653 / NBRC 101360 / PT)</name>
    <name type="common">Methanosaeta thermophila</name>
    <dbReference type="NCBI Taxonomy" id="349307"/>
    <lineage>
        <taxon>Archaea</taxon>
        <taxon>Methanobacteriati</taxon>
        <taxon>Methanobacteriota</taxon>
        <taxon>Stenosarchaea group</taxon>
        <taxon>Methanomicrobia</taxon>
        <taxon>Methanotrichales</taxon>
        <taxon>Methanotrichaceae</taxon>
        <taxon>Methanothrix</taxon>
    </lineage>
</organism>
<evidence type="ECO:0000256" key="1">
    <source>
        <dbReference type="SAM" id="Phobius"/>
    </source>
</evidence>
<evidence type="ECO:0000313" key="2">
    <source>
        <dbReference type="EMBL" id="ABK15210.1"/>
    </source>
</evidence>
<keyword evidence="1" id="KW-1133">Transmembrane helix</keyword>
<dbReference type="Proteomes" id="UP000000674">
    <property type="component" value="Chromosome"/>
</dbReference>
<proteinExistence type="predicted"/>
<dbReference type="GeneID" id="4461890"/>
<dbReference type="KEGG" id="mtp:Mthe_1435"/>
<dbReference type="RefSeq" id="WP_011696602.1">
    <property type="nucleotide sequence ID" value="NC_008553.1"/>
</dbReference>
<gene>
    <name evidence="2" type="ordered locus">Mthe_1435</name>
</gene>
<sequence length="63" mass="6814">MDRKQLEIVTSTGMVLALIVMLLAIQLVLPENMRPLGFVGAVTLYIIMMSLIGLRLASAGQQA</sequence>
<feature type="transmembrane region" description="Helical" evidence="1">
    <location>
        <begin position="35"/>
        <end position="57"/>
    </location>
</feature>
<keyword evidence="1" id="KW-0472">Membrane</keyword>
<dbReference type="EMBL" id="CP000477">
    <property type="protein sequence ID" value="ABK15210.1"/>
    <property type="molecule type" value="Genomic_DNA"/>
</dbReference>
<dbReference type="HOGENOM" id="CLU_208832_0_0_2"/>
<dbReference type="OrthoDB" id="384730at2157"/>
<protein>
    <submittedName>
        <fullName evidence="2">Uncharacterized protein</fullName>
    </submittedName>
</protein>
<keyword evidence="1" id="KW-0812">Transmembrane</keyword>
<dbReference type="AlphaFoldDB" id="A0B936"/>
<evidence type="ECO:0000313" key="3">
    <source>
        <dbReference type="Proteomes" id="UP000000674"/>
    </source>
</evidence>